<gene>
    <name evidence="3" type="ORF">SAMN04488508_108200</name>
</gene>
<proteinExistence type="predicted"/>
<dbReference type="OrthoDB" id="1422867at2"/>
<dbReference type="EMBL" id="FQYP01000008">
    <property type="protein sequence ID" value="SHJ40747.1"/>
    <property type="molecule type" value="Genomic_DNA"/>
</dbReference>
<keyword evidence="1" id="KW-1133">Transmembrane helix</keyword>
<name>A0A1M6J273_9FLAO</name>
<feature type="transmembrane region" description="Helical" evidence="1">
    <location>
        <begin position="7"/>
        <end position="29"/>
    </location>
</feature>
<evidence type="ECO:0000256" key="1">
    <source>
        <dbReference type="SAM" id="Phobius"/>
    </source>
</evidence>
<reference evidence="4" key="1">
    <citation type="submission" date="2016-11" db="EMBL/GenBank/DDBJ databases">
        <authorList>
            <person name="Varghese N."/>
            <person name="Submissions S."/>
        </authorList>
    </citation>
    <scope>NUCLEOTIDE SEQUENCE [LARGE SCALE GENOMIC DNA]</scope>
    <source>
        <strain evidence="4">DSM 22623</strain>
    </source>
</reference>
<sequence>MDKKKKIIVGAVGVGCFLLLIIMIKMVVFPGDKNKPQKSQLVISTPEVIKKKIENKSKIEHYDRESLKNIGKNDIVKGLGNVGKEEEELFIEEALIVEDTTLQNPNQLGGLGKGSLNPQNTSALAYQQNSEDEELRQLMALQEQLLAQANAPTPTSNDAADIQEIQKLLAAYDQYSANGENTNQLTPDKISEIGTSVSEKLIGQINTQFQSQNFFHGAQSSNDDNKVLGLIPAETIDDRFLVNGSTVAIRTKKEIRLTNPRVVIPKGAVVYGKVSFGTNRLLIDIDSYKTKNTLYKLDFTLFDFDGLEGIHLDSRTWPKIPGKVAKDVYDYAYQRGTQAAGFGSENNSVNLEEAKDIAILSAAKEIGNEVFEKRKVFMPKKYHLWFNINTQ</sequence>
<dbReference type="STRING" id="570521.SAMN04488508_108200"/>
<evidence type="ECO:0000313" key="3">
    <source>
        <dbReference type="EMBL" id="SHJ40747.1"/>
    </source>
</evidence>
<feature type="domain" description="Conjugative transposon TraM C-terminal" evidence="2">
    <location>
        <begin position="231"/>
        <end position="386"/>
    </location>
</feature>
<dbReference type="InterPro" id="IPR055407">
    <property type="entry name" value="TraM_C"/>
</dbReference>
<dbReference type="RefSeq" id="WP_073319314.1">
    <property type="nucleotide sequence ID" value="NZ_FQYP01000008.1"/>
</dbReference>
<evidence type="ECO:0000313" key="4">
    <source>
        <dbReference type="Proteomes" id="UP000184432"/>
    </source>
</evidence>
<protein>
    <recommendedName>
        <fullName evidence="2">Conjugative transposon TraM C-terminal domain-containing protein</fullName>
    </recommendedName>
</protein>
<keyword evidence="1" id="KW-0812">Transmembrane</keyword>
<organism evidence="3 4">
    <name type="scientific">Aquimarina spongiae</name>
    <dbReference type="NCBI Taxonomy" id="570521"/>
    <lineage>
        <taxon>Bacteria</taxon>
        <taxon>Pseudomonadati</taxon>
        <taxon>Bacteroidota</taxon>
        <taxon>Flavobacteriia</taxon>
        <taxon>Flavobacteriales</taxon>
        <taxon>Flavobacteriaceae</taxon>
        <taxon>Aquimarina</taxon>
    </lineage>
</organism>
<evidence type="ECO:0000259" key="2">
    <source>
        <dbReference type="Pfam" id="PF12508"/>
    </source>
</evidence>
<dbReference type="Pfam" id="PF12508">
    <property type="entry name" value="Transposon_TraM"/>
    <property type="match status" value="1"/>
</dbReference>
<dbReference type="Proteomes" id="UP000184432">
    <property type="component" value="Unassembled WGS sequence"/>
</dbReference>
<keyword evidence="4" id="KW-1185">Reference proteome</keyword>
<accession>A0A1M6J273</accession>
<dbReference type="AlphaFoldDB" id="A0A1M6J273"/>
<keyword evidence="1" id="KW-0472">Membrane</keyword>